<keyword evidence="3" id="KW-1185">Reference proteome</keyword>
<organism evidence="2 3">
    <name type="scientific">Asanoa ishikariensis</name>
    <dbReference type="NCBI Taxonomy" id="137265"/>
    <lineage>
        <taxon>Bacteria</taxon>
        <taxon>Bacillati</taxon>
        <taxon>Actinomycetota</taxon>
        <taxon>Actinomycetes</taxon>
        <taxon>Micromonosporales</taxon>
        <taxon>Micromonosporaceae</taxon>
        <taxon>Asanoa</taxon>
    </lineage>
</organism>
<dbReference type="InterPro" id="IPR011042">
    <property type="entry name" value="6-blade_b-propeller_TolB-like"/>
</dbReference>
<evidence type="ECO:0000256" key="1">
    <source>
        <dbReference type="SAM" id="SignalP"/>
    </source>
</evidence>
<feature type="chain" id="PRO_5011467659" description="WD40-like Beta Propeller Repeat" evidence="1">
    <location>
        <begin position="18"/>
        <end position="285"/>
    </location>
</feature>
<reference evidence="3" key="1">
    <citation type="submission" date="2016-10" db="EMBL/GenBank/DDBJ databases">
        <authorList>
            <person name="Varghese N."/>
            <person name="Submissions S."/>
        </authorList>
    </citation>
    <scope>NUCLEOTIDE SEQUENCE [LARGE SCALE GENOMIC DNA]</scope>
    <source>
        <strain evidence="3">DSM 44718</strain>
    </source>
</reference>
<protein>
    <recommendedName>
        <fullName evidence="4">WD40-like Beta Propeller Repeat</fullName>
    </recommendedName>
</protein>
<dbReference type="EMBL" id="FNQB01000002">
    <property type="protein sequence ID" value="SDZ32861.1"/>
    <property type="molecule type" value="Genomic_DNA"/>
</dbReference>
<keyword evidence="1" id="KW-0732">Signal</keyword>
<evidence type="ECO:0000313" key="2">
    <source>
        <dbReference type="EMBL" id="SDZ32861.1"/>
    </source>
</evidence>
<dbReference type="RefSeq" id="WP_090796105.1">
    <property type="nucleotide sequence ID" value="NZ_BOND01000020.1"/>
</dbReference>
<name>A0A1H3S5S2_9ACTN</name>
<dbReference type="OrthoDB" id="3348102at2"/>
<dbReference type="AlphaFoldDB" id="A0A1H3S5S2"/>
<proteinExistence type="predicted"/>
<feature type="signal peptide" evidence="1">
    <location>
        <begin position="1"/>
        <end position="17"/>
    </location>
</feature>
<accession>A0A1H3S5S2</accession>
<evidence type="ECO:0000313" key="3">
    <source>
        <dbReference type="Proteomes" id="UP000199632"/>
    </source>
</evidence>
<dbReference type="PROSITE" id="PS51257">
    <property type="entry name" value="PROKAR_LIPOPROTEIN"/>
    <property type="match status" value="1"/>
</dbReference>
<dbReference type="Proteomes" id="UP000199632">
    <property type="component" value="Unassembled WGS sequence"/>
</dbReference>
<evidence type="ECO:0008006" key="4">
    <source>
        <dbReference type="Google" id="ProtNLM"/>
    </source>
</evidence>
<dbReference type="Gene3D" id="2.120.10.30">
    <property type="entry name" value="TolB, C-terminal domain"/>
    <property type="match status" value="1"/>
</dbReference>
<sequence>MRLLVACLLLTLGGCSAPRVEVVSRSPVWLSADAIYFLRASGADPAELWVRHPASGDEQSVGAGVPDPCGPLDHLFRVPDGRLGVALRCGQTGRLMAFDPGSGSFERLGDLASWAAQVTLAADLRGGYTAGASDRCWSLSNMALPRGELSPTLPELTCAAGASARSPALTRWGGLVFAATRDAPPAGDKRRWSVHLAGFQGVPYKGIGPTFEGLPDLDLSPDESTAVVTATRFGRSRLILVSLRDGESQELLSSTESFSDPTFAPDGAQVAYSDLRAIKVISVPS</sequence>
<gene>
    <name evidence="2" type="ORF">SAMN05421684_4550</name>
</gene>
<dbReference type="SUPFAM" id="SSF82171">
    <property type="entry name" value="DPP6 N-terminal domain-like"/>
    <property type="match status" value="1"/>
</dbReference>